<dbReference type="InterPro" id="IPR009057">
    <property type="entry name" value="Homeodomain-like_sf"/>
</dbReference>
<dbReference type="PANTHER" id="PTHR42713:SF3">
    <property type="entry name" value="TRANSCRIPTIONAL REGULATORY PROTEIN HPTR"/>
    <property type="match status" value="1"/>
</dbReference>
<dbReference type="SUPFAM" id="SSF52172">
    <property type="entry name" value="CheY-like"/>
    <property type="match status" value="1"/>
</dbReference>
<dbReference type="SUPFAM" id="SSF46689">
    <property type="entry name" value="Homeodomain-like"/>
    <property type="match status" value="2"/>
</dbReference>
<evidence type="ECO:0000256" key="6">
    <source>
        <dbReference type="ARBA" id="ARBA00023125"/>
    </source>
</evidence>
<keyword evidence="12" id="KW-1185">Reference proteome</keyword>
<dbReference type="PANTHER" id="PTHR42713">
    <property type="entry name" value="HISTIDINE KINASE-RELATED"/>
    <property type="match status" value="1"/>
</dbReference>
<dbReference type="Pfam" id="PF00072">
    <property type="entry name" value="Response_reg"/>
    <property type="match status" value="1"/>
</dbReference>
<organism evidence="11 12">
    <name type="scientific">Metabacillus rhizosphaerae</name>
    <dbReference type="NCBI Taxonomy" id="3117747"/>
    <lineage>
        <taxon>Bacteria</taxon>
        <taxon>Bacillati</taxon>
        <taxon>Bacillota</taxon>
        <taxon>Bacilli</taxon>
        <taxon>Bacillales</taxon>
        <taxon>Bacillaceae</taxon>
        <taxon>Metabacillus</taxon>
    </lineage>
</organism>
<gene>
    <name evidence="11" type="ORF">WCV66_08630</name>
</gene>
<dbReference type="InterPro" id="IPR020449">
    <property type="entry name" value="Tscrpt_reg_AraC-type_HTH"/>
</dbReference>
<dbReference type="SMART" id="SM00342">
    <property type="entry name" value="HTH_ARAC"/>
    <property type="match status" value="1"/>
</dbReference>
<evidence type="ECO:0000256" key="8">
    <source>
        <dbReference type="PROSITE-ProRule" id="PRU00169"/>
    </source>
</evidence>
<dbReference type="PROSITE" id="PS50110">
    <property type="entry name" value="RESPONSE_REGULATORY"/>
    <property type="match status" value="1"/>
</dbReference>
<keyword evidence="7" id="KW-0804">Transcription</keyword>
<feature type="modified residue" description="4-aspartylphosphate" evidence="8">
    <location>
        <position position="55"/>
    </location>
</feature>
<dbReference type="CDD" id="cd17536">
    <property type="entry name" value="REC_YesN-like"/>
    <property type="match status" value="1"/>
</dbReference>
<dbReference type="SMART" id="SM00448">
    <property type="entry name" value="REC"/>
    <property type="match status" value="1"/>
</dbReference>
<feature type="domain" description="HTH araC/xylS-type" evidence="9">
    <location>
        <begin position="394"/>
        <end position="491"/>
    </location>
</feature>
<keyword evidence="2" id="KW-0963">Cytoplasm</keyword>
<dbReference type="InterPro" id="IPR051552">
    <property type="entry name" value="HptR"/>
</dbReference>
<comment type="subcellular location">
    <subcellularLocation>
        <location evidence="1">Cytoplasm</location>
    </subcellularLocation>
</comment>
<evidence type="ECO:0000256" key="1">
    <source>
        <dbReference type="ARBA" id="ARBA00004496"/>
    </source>
</evidence>
<evidence type="ECO:0000313" key="11">
    <source>
        <dbReference type="EMBL" id="WXB90244.1"/>
    </source>
</evidence>
<dbReference type="PROSITE" id="PS01124">
    <property type="entry name" value="HTH_ARAC_FAMILY_2"/>
    <property type="match status" value="1"/>
</dbReference>
<dbReference type="EMBL" id="CP147403">
    <property type="protein sequence ID" value="WXB90244.1"/>
    <property type="molecule type" value="Genomic_DNA"/>
</dbReference>
<accession>A0ABZ2MY29</accession>
<dbReference type="Proteomes" id="UP001368328">
    <property type="component" value="Chromosome"/>
</dbReference>
<proteinExistence type="predicted"/>
<dbReference type="Gene3D" id="1.10.10.60">
    <property type="entry name" value="Homeodomain-like"/>
    <property type="match status" value="2"/>
</dbReference>
<dbReference type="RefSeq" id="WP_338788649.1">
    <property type="nucleotide sequence ID" value="NZ_CP147403.1"/>
</dbReference>
<sequence>MLKVAIFDDEFIVIEGLKKMIDWSKYGMELVGTAKDGNSALSLFHSEHPDIIFTDIRMPGIDGLQLIEKVLAEAPETKCIVFSGFNEFEYVRRAIRLGVIDYLEKPITIPMIEEALQKITLRINQEKEMSELRSRWDRNRQELLQKATLDLLLEGKEAITRWRESFGDEAKQVIGITVIAISGERPSLQLNASFKAVLVWNGTTQILVLFHFENNPEQLSELLIEWSEQEEVTIGSGQTYLNITDISKSYREALHALRYGRFLDSKGWTKFEEVGKNNKIPEDLSAQEEAILYYMRTGNKEGLLGQLDKYIQWLDSQKLNPDMMESEFLKLVYLGMEVVKETGEETQQTGYYPQKDIRELNTREEMTTWLYSQMEMMMELINSSKKSNKHKAVEKAKEYMEKNYHQDITLQEVADLVGMNPNYFSLLFKEEMGLTYIKYLTKCRMEKAKVMLKEGQKISEVSEKVGYLTYRHFSEVFKKYTGMTPGQFKENK</sequence>
<dbReference type="Pfam" id="PF17853">
    <property type="entry name" value="GGDEF_2"/>
    <property type="match status" value="1"/>
</dbReference>
<evidence type="ECO:0000259" key="10">
    <source>
        <dbReference type="PROSITE" id="PS50110"/>
    </source>
</evidence>
<dbReference type="InterPro" id="IPR001789">
    <property type="entry name" value="Sig_transdc_resp-reg_receiver"/>
</dbReference>
<evidence type="ECO:0000313" key="12">
    <source>
        <dbReference type="Proteomes" id="UP001368328"/>
    </source>
</evidence>
<keyword evidence="4" id="KW-0902">Two-component regulatory system</keyword>
<feature type="domain" description="Response regulatory" evidence="10">
    <location>
        <begin position="3"/>
        <end position="120"/>
    </location>
</feature>
<reference evidence="11 12" key="1">
    <citation type="submission" date="2024-02" db="EMBL/GenBank/DDBJ databases">
        <title>Seven novel Bacillus-like species.</title>
        <authorList>
            <person name="Liu G."/>
        </authorList>
    </citation>
    <scope>NUCLEOTIDE SEQUENCE [LARGE SCALE GENOMIC DNA]</scope>
    <source>
        <strain evidence="11 12">FJAT-53654</strain>
    </source>
</reference>
<dbReference type="InterPro" id="IPR011006">
    <property type="entry name" value="CheY-like_superfamily"/>
</dbReference>
<dbReference type="Gene3D" id="3.40.50.2300">
    <property type="match status" value="1"/>
</dbReference>
<protein>
    <submittedName>
        <fullName evidence="11">Response regulator</fullName>
    </submittedName>
</protein>
<name>A0ABZ2MY29_9BACI</name>
<dbReference type="PRINTS" id="PR00032">
    <property type="entry name" value="HTHARAC"/>
</dbReference>
<keyword evidence="6" id="KW-0238">DNA-binding</keyword>
<dbReference type="InterPro" id="IPR018062">
    <property type="entry name" value="HTH_AraC-typ_CS"/>
</dbReference>
<evidence type="ECO:0000259" key="9">
    <source>
        <dbReference type="PROSITE" id="PS01124"/>
    </source>
</evidence>
<evidence type="ECO:0000256" key="7">
    <source>
        <dbReference type="ARBA" id="ARBA00023163"/>
    </source>
</evidence>
<dbReference type="Pfam" id="PF12833">
    <property type="entry name" value="HTH_18"/>
    <property type="match status" value="1"/>
</dbReference>
<evidence type="ECO:0000256" key="2">
    <source>
        <dbReference type="ARBA" id="ARBA00022490"/>
    </source>
</evidence>
<keyword evidence="3 8" id="KW-0597">Phosphoprotein</keyword>
<dbReference type="PROSITE" id="PS00041">
    <property type="entry name" value="HTH_ARAC_FAMILY_1"/>
    <property type="match status" value="1"/>
</dbReference>
<keyword evidence="5" id="KW-0805">Transcription regulation</keyword>
<dbReference type="InterPro" id="IPR018060">
    <property type="entry name" value="HTH_AraC"/>
</dbReference>
<evidence type="ECO:0000256" key="5">
    <source>
        <dbReference type="ARBA" id="ARBA00023015"/>
    </source>
</evidence>
<evidence type="ECO:0000256" key="4">
    <source>
        <dbReference type="ARBA" id="ARBA00023012"/>
    </source>
</evidence>
<evidence type="ECO:0000256" key="3">
    <source>
        <dbReference type="ARBA" id="ARBA00022553"/>
    </source>
</evidence>
<dbReference type="InterPro" id="IPR041522">
    <property type="entry name" value="CdaR_GGDEF"/>
</dbReference>